<evidence type="ECO:0000256" key="1">
    <source>
        <dbReference type="ARBA" id="ARBA00008779"/>
    </source>
</evidence>
<dbReference type="PANTHER" id="PTHR43108">
    <property type="entry name" value="N-ACETYLGLUCOSAMINE-6-SULFATASE FAMILY MEMBER"/>
    <property type="match status" value="1"/>
</dbReference>
<comment type="similarity">
    <text evidence="1">Belongs to the sulfatase family.</text>
</comment>
<comment type="caution">
    <text evidence="6">The sequence shown here is derived from an EMBL/GenBank/DDBJ whole genome shotgun (WGS) entry which is preliminary data.</text>
</comment>
<accession>A0ABN3PT34</accession>
<keyword evidence="4" id="KW-0325">Glycoprotein</keyword>
<organism evidence="6 7">
    <name type="scientific">Actinomadura fulvescens</name>
    <dbReference type="NCBI Taxonomy" id="46160"/>
    <lineage>
        <taxon>Bacteria</taxon>
        <taxon>Bacillati</taxon>
        <taxon>Actinomycetota</taxon>
        <taxon>Actinomycetes</taxon>
        <taxon>Streptosporangiales</taxon>
        <taxon>Thermomonosporaceae</taxon>
        <taxon>Actinomadura</taxon>
    </lineage>
</organism>
<dbReference type="SUPFAM" id="SSF53649">
    <property type="entry name" value="Alkaline phosphatase-like"/>
    <property type="match status" value="1"/>
</dbReference>
<dbReference type="InterPro" id="IPR000917">
    <property type="entry name" value="Sulfatase_N"/>
</dbReference>
<evidence type="ECO:0000256" key="3">
    <source>
        <dbReference type="ARBA" id="ARBA00022801"/>
    </source>
</evidence>
<dbReference type="Gene3D" id="3.40.720.10">
    <property type="entry name" value="Alkaline Phosphatase, subunit A"/>
    <property type="match status" value="1"/>
</dbReference>
<dbReference type="InterPro" id="IPR024607">
    <property type="entry name" value="Sulfatase_CS"/>
</dbReference>
<dbReference type="InterPro" id="IPR017850">
    <property type="entry name" value="Alkaline_phosphatase_core_sf"/>
</dbReference>
<reference evidence="6 7" key="1">
    <citation type="journal article" date="2019" name="Int. J. Syst. Evol. Microbiol.">
        <title>The Global Catalogue of Microorganisms (GCM) 10K type strain sequencing project: providing services to taxonomists for standard genome sequencing and annotation.</title>
        <authorList>
            <consortium name="The Broad Institute Genomics Platform"/>
            <consortium name="The Broad Institute Genome Sequencing Center for Infectious Disease"/>
            <person name="Wu L."/>
            <person name="Ma J."/>
        </authorList>
    </citation>
    <scope>NUCLEOTIDE SEQUENCE [LARGE SCALE GENOMIC DNA]</scope>
    <source>
        <strain evidence="6 7">JCM 6833</strain>
    </source>
</reference>
<name>A0ABN3PT34_9ACTN</name>
<dbReference type="RefSeq" id="WP_344541314.1">
    <property type="nucleotide sequence ID" value="NZ_BAAATD010000003.1"/>
</dbReference>
<evidence type="ECO:0000256" key="2">
    <source>
        <dbReference type="ARBA" id="ARBA00022729"/>
    </source>
</evidence>
<proteinExistence type="inferred from homology"/>
<dbReference type="PROSITE" id="PS00149">
    <property type="entry name" value="SULFATASE_2"/>
    <property type="match status" value="1"/>
</dbReference>
<keyword evidence="2" id="KW-0732">Signal</keyword>
<dbReference type="CDD" id="cd16147">
    <property type="entry name" value="G6S"/>
    <property type="match status" value="1"/>
</dbReference>
<dbReference type="PANTHER" id="PTHR43108:SF8">
    <property type="entry name" value="SD21168P"/>
    <property type="match status" value="1"/>
</dbReference>
<sequence>MAVAEPADVKVSVAAAAPKPNIVVIMTDDQALRDAAGNGTWLNHMPKTRRLLADQGTTFTNSFVTYSWCCPSRATFLTGQYPHNHGVLSNSNPDGGYAKLKGDQTLPVWLKKAGYRTAHIGKYLNGYMATATTQKKVNAHPQRFVPPGWTHWWGAPGWGTYKMWGHSLNVNGVLRKYGGSPDGDPQNKRPEQYQTDVYAGIATTFLRQKAPLPGPFMLSIAPVAPHDELGVKRKDGTEIWYPRPAPRHVGRYARAQVPRNPNFNERDVSDKPRHIRQLEGGRPITEKAIRDRLTVRYRNRLESLLAVDDLVEKVVNQLRAVNELHKTLIVFTSDNGFVQGPHRIVGNKIHPYEDSIRVPLVMRGPGVAVNRRNASPVANIDLAPTLVDAANTRAGLRMDGHSLFKLGSLPKGRGILVETGPRTDGSRWYQAIRAGRHLYVEHSTGERELYDLVTDPYQLGSRHNDPALAGVRQDLRTRLHTLVRCGKRGRPACPGAAGINPN</sequence>
<evidence type="ECO:0000259" key="5">
    <source>
        <dbReference type="Pfam" id="PF00884"/>
    </source>
</evidence>
<gene>
    <name evidence="6" type="ORF">GCM10010411_29950</name>
</gene>
<keyword evidence="3" id="KW-0378">Hydrolase</keyword>
<evidence type="ECO:0000313" key="6">
    <source>
        <dbReference type="EMBL" id="GAA2594720.1"/>
    </source>
</evidence>
<protein>
    <submittedName>
        <fullName evidence="6">Sulfatase</fullName>
    </submittedName>
</protein>
<feature type="domain" description="Sulfatase N-terminal" evidence="5">
    <location>
        <begin position="20"/>
        <end position="391"/>
    </location>
</feature>
<dbReference type="Proteomes" id="UP001501509">
    <property type="component" value="Unassembled WGS sequence"/>
</dbReference>
<dbReference type="Pfam" id="PF00884">
    <property type="entry name" value="Sulfatase"/>
    <property type="match status" value="1"/>
</dbReference>
<evidence type="ECO:0000256" key="4">
    <source>
        <dbReference type="ARBA" id="ARBA00023180"/>
    </source>
</evidence>
<dbReference type="EMBL" id="BAAATD010000003">
    <property type="protein sequence ID" value="GAA2594720.1"/>
    <property type="molecule type" value="Genomic_DNA"/>
</dbReference>
<evidence type="ECO:0000313" key="7">
    <source>
        <dbReference type="Proteomes" id="UP001501509"/>
    </source>
</evidence>
<keyword evidence="7" id="KW-1185">Reference proteome</keyword>